<organism evidence="1 2">
    <name type="scientific">Blattamonas nauphoetae</name>
    <dbReference type="NCBI Taxonomy" id="2049346"/>
    <lineage>
        <taxon>Eukaryota</taxon>
        <taxon>Metamonada</taxon>
        <taxon>Preaxostyla</taxon>
        <taxon>Oxymonadida</taxon>
        <taxon>Blattamonas</taxon>
    </lineage>
</organism>
<proteinExistence type="predicted"/>
<evidence type="ECO:0000313" key="1">
    <source>
        <dbReference type="EMBL" id="KAK2955679.1"/>
    </source>
</evidence>
<sequence>MEMLESLTLGCSARVLYLLIQADLFPQLLTTLNPLSLSFSEGVDIHTNIVKCIINSLWLSTPDGLADIKCEDEDEVQDVHETILTHVLAPSEKYIWLLCLNRFSINDGDQSKFFLGLLAQILRICPYHQPAMDFVLQMPVFLTIPSCLTFFEHDRSIWYFLYEMIDAQLEWNATKGKQQQMWKKVRRMLRMEGIEDVVEEKLQNDQNGLIALQIRQQVKDERGKGTRGRSEEKEE</sequence>
<name>A0ABQ9XW19_9EUKA</name>
<dbReference type="EMBL" id="JARBJD010000064">
    <property type="protein sequence ID" value="KAK2955679.1"/>
    <property type="molecule type" value="Genomic_DNA"/>
</dbReference>
<gene>
    <name evidence="1" type="ORF">BLNAU_9369</name>
</gene>
<accession>A0ABQ9XW19</accession>
<protein>
    <submittedName>
        <fullName evidence="1">Uncharacterized protein</fullName>
    </submittedName>
</protein>
<evidence type="ECO:0000313" key="2">
    <source>
        <dbReference type="Proteomes" id="UP001281761"/>
    </source>
</evidence>
<comment type="caution">
    <text evidence="1">The sequence shown here is derived from an EMBL/GenBank/DDBJ whole genome shotgun (WGS) entry which is preliminary data.</text>
</comment>
<keyword evidence="2" id="KW-1185">Reference proteome</keyword>
<dbReference type="Proteomes" id="UP001281761">
    <property type="component" value="Unassembled WGS sequence"/>
</dbReference>
<reference evidence="1 2" key="1">
    <citation type="journal article" date="2022" name="bioRxiv">
        <title>Genomics of Preaxostyla Flagellates Illuminates Evolutionary Transitions and the Path Towards Mitochondrial Loss.</title>
        <authorList>
            <person name="Novak L.V.F."/>
            <person name="Treitli S.C."/>
            <person name="Pyrih J."/>
            <person name="Halakuc P."/>
            <person name="Pipaliya S.V."/>
            <person name="Vacek V."/>
            <person name="Brzon O."/>
            <person name="Soukal P."/>
            <person name="Eme L."/>
            <person name="Dacks J.B."/>
            <person name="Karnkowska A."/>
            <person name="Elias M."/>
            <person name="Hampl V."/>
        </authorList>
    </citation>
    <scope>NUCLEOTIDE SEQUENCE [LARGE SCALE GENOMIC DNA]</scope>
    <source>
        <strain evidence="1">NAU3</strain>
        <tissue evidence="1">Gut</tissue>
    </source>
</reference>